<reference evidence="1" key="1">
    <citation type="journal article" date="2020" name="mSystems">
        <title>Genome- and Community-Level Interaction Insights into Carbon Utilization and Element Cycling Functions of Hydrothermarchaeota in Hydrothermal Sediment.</title>
        <authorList>
            <person name="Zhou Z."/>
            <person name="Liu Y."/>
            <person name="Xu W."/>
            <person name="Pan J."/>
            <person name="Luo Z.H."/>
            <person name="Li M."/>
        </authorList>
    </citation>
    <scope>NUCLEOTIDE SEQUENCE [LARGE SCALE GENOMIC DNA]</scope>
    <source>
        <strain evidence="1">SpSt-1233</strain>
    </source>
</reference>
<dbReference type="InterPro" id="IPR042099">
    <property type="entry name" value="ANL_N_sf"/>
</dbReference>
<evidence type="ECO:0000313" key="1">
    <source>
        <dbReference type="EMBL" id="HER43297.1"/>
    </source>
</evidence>
<gene>
    <name evidence="1" type="ORF">ENO08_02410</name>
</gene>
<keyword evidence="1" id="KW-0436">Ligase</keyword>
<name>A0A7V2AU79_UNCEI</name>
<dbReference type="EMBL" id="DSEC01000168">
    <property type="protein sequence ID" value="HER43297.1"/>
    <property type="molecule type" value="Genomic_DNA"/>
</dbReference>
<dbReference type="PANTHER" id="PTHR36932:SF1">
    <property type="entry name" value="CAPSULAR POLYSACCHARIDE BIOSYNTHESIS PROTEIN"/>
    <property type="match status" value="1"/>
</dbReference>
<dbReference type="InterPro" id="IPR053158">
    <property type="entry name" value="CapK_Type1_Caps_Biosynth"/>
</dbReference>
<proteinExistence type="predicted"/>
<dbReference type="GO" id="GO:0016874">
    <property type="term" value="F:ligase activity"/>
    <property type="evidence" value="ECO:0007669"/>
    <property type="project" value="UniProtKB-KW"/>
</dbReference>
<organism evidence="1">
    <name type="scientific">Eiseniibacteriota bacterium</name>
    <dbReference type="NCBI Taxonomy" id="2212470"/>
    <lineage>
        <taxon>Bacteria</taxon>
        <taxon>Candidatus Eiseniibacteriota</taxon>
    </lineage>
</organism>
<sequence>MRNIPRFRKWDKLLDGIEYTERLERKDQVDYVEKKLEDMIRHAVSSVPFYRKYASLARELEAGSVFDILKEFPLIDKETIIGDPSAFYADGHGDYVVSKTSGTTGTPVSVRMDKYTFLLTDALWWRRTRWNGYENGDWIARLVGDPIIPLRISEPKKPWMISNFDKRIYLSTFHLSAETAASIGELLNRKKPAYVMGYPSSLEILCNYLDESGYKAAWKPKNILFSSEPMYDHQDRVIRKVFGTGIRGLYGSGERIVSAAQCPHGTYHLSLVDGYVEGQFGIMENIRPAAVTTLTNRIMPLIRYRLGDVIEIEQDTSCPCGRTLPVMSPVITKDEDWIITPSGRKISPSAVVWAFVHQEIDGIT</sequence>
<dbReference type="Proteomes" id="UP000886069">
    <property type="component" value="Unassembled WGS sequence"/>
</dbReference>
<dbReference type="SUPFAM" id="SSF56801">
    <property type="entry name" value="Acetyl-CoA synthetase-like"/>
    <property type="match status" value="1"/>
</dbReference>
<accession>A0A7V2AU79</accession>
<comment type="caution">
    <text evidence="1">The sequence shown here is derived from an EMBL/GenBank/DDBJ whole genome shotgun (WGS) entry which is preliminary data.</text>
</comment>
<protein>
    <submittedName>
        <fullName evidence="1">Phenylacetate--CoA ligase family protein</fullName>
    </submittedName>
</protein>
<dbReference type="Gene3D" id="3.40.50.12780">
    <property type="entry name" value="N-terminal domain of ligase-like"/>
    <property type="match status" value="1"/>
</dbReference>
<feature type="non-terminal residue" evidence="1">
    <location>
        <position position="364"/>
    </location>
</feature>
<dbReference type="PANTHER" id="PTHR36932">
    <property type="entry name" value="CAPSULAR POLYSACCHARIDE BIOSYNTHESIS PROTEIN"/>
    <property type="match status" value="1"/>
</dbReference>
<dbReference type="AlphaFoldDB" id="A0A7V2AU79"/>